<gene>
    <name evidence="1" type="ORF">T01_417</name>
</gene>
<dbReference type="InParanoid" id="E5S2E0"/>
<dbReference type="RefSeq" id="XP_003379341.1">
    <property type="nucleotide sequence ID" value="XM_003379293.1"/>
</dbReference>
<dbReference type="Proteomes" id="UP000054776">
    <property type="component" value="Unassembled WGS sequence"/>
</dbReference>
<keyword evidence="2" id="KW-1185">Reference proteome</keyword>
<evidence type="ECO:0000313" key="2">
    <source>
        <dbReference type="Proteomes" id="UP000054776"/>
    </source>
</evidence>
<dbReference type="STRING" id="6334.E5S2E0"/>
<dbReference type="Gene3D" id="1.20.1270.60">
    <property type="entry name" value="Arfaptin homology (AH) domain/BAR domain"/>
    <property type="match status" value="1"/>
</dbReference>
<dbReference type="OrthoDB" id="5916342at2759"/>
<dbReference type="InterPro" id="IPR027267">
    <property type="entry name" value="AH/BAR_dom_sf"/>
</dbReference>
<proteinExistence type="predicted"/>
<dbReference type="OMA" id="MVRFFGC"/>
<sequence>MRSSVLNPMVRFFGCFGGRPEQEDGNERLHHIRKEWEKVSKSLEKAADNYRIFSNQVIEWAMEQECVPIQNASRDMDELISIFIEAQRSLLPKITNSMQDMTKISQLPKETRPSERLLRHISRKEANRERKEAMKNGNCEELEKLDRSIAAVRSDRLDLLRTLRSIERENQLLKAHIFKTVMYKLAKPLATLGKCFEMVMEGQQDILKLLPDIENESRSRKSVTYTTGHSVVEGVRYCVQRALNKLSEPKYTTNRSTFPPPPPYRP</sequence>
<reference evidence="1 2" key="1">
    <citation type="submission" date="2015-01" db="EMBL/GenBank/DDBJ databases">
        <title>Evolution of Trichinella species and genotypes.</title>
        <authorList>
            <person name="Korhonen P.K."/>
            <person name="Edoardo P."/>
            <person name="Giuseppe L.R."/>
            <person name="Gasser R.B."/>
        </authorList>
    </citation>
    <scope>NUCLEOTIDE SEQUENCE [LARGE SCALE GENOMIC DNA]</scope>
    <source>
        <strain evidence="1">ISS3</strain>
    </source>
</reference>
<dbReference type="HOGENOM" id="CLU_1075968_0_0_1"/>
<comment type="caution">
    <text evidence="1">The sequence shown here is derived from an EMBL/GenBank/DDBJ whole genome shotgun (WGS) entry which is preliminary data.</text>
</comment>
<dbReference type="AlphaFoldDB" id="E5S2E0"/>
<dbReference type="KEGG" id="tsp:Tsp_03005"/>
<evidence type="ECO:0008006" key="3">
    <source>
        <dbReference type="Google" id="ProtNLM"/>
    </source>
</evidence>
<accession>E5S2E0</accession>
<dbReference type="EMBL" id="JYDH01000100">
    <property type="protein sequence ID" value="KRY32313.1"/>
    <property type="molecule type" value="Genomic_DNA"/>
</dbReference>
<name>E5S2E0_TRISP</name>
<protein>
    <recommendedName>
        <fullName evidence="3">BAR domain-containing protein</fullName>
    </recommendedName>
</protein>
<organism evidence="1 2">
    <name type="scientific">Trichinella spiralis</name>
    <name type="common">Trichina worm</name>
    <dbReference type="NCBI Taxonomy" id="6334"/>
    <lineage>
        <taxon>Eukaryota</taxon>
        <taxon>Metazoa</taxon>
        <taxon>Ecdysozoa</taxon>
        <taxon>Nematoda</taxon>
        <taxon>Enoplea</taxon>
        <taxon>Dorylaimia</taxon>
        <taxon>Trichinellida</taxon>
        <taxon>Trichinellidae</taxon>
        <taxon>Trichinella</taxon>
    </lineage>
</organism>
<evidence type="ECO:0000313" key="1">
    <source>
        <dbReference type="EMBL" id="KRY32313.1"/>
    </source>
</evidence>